<feature type="domain" description="Peptidase M60" evidence="1">
    <location>
        <begin position="859"/>
        <end position="1147"/>
    </location>
</feature>
<sequence>MQPKRNAALLLSVLMLSSGCLGLFGPDNQTPEEIDCVEQPSHPDCFVHVITEDDCTAQQVFTGDACRLMHRPEGLDYGEDAIILVVGIEMQALTPSFTGDGPHDWLVNPRLPDGLSLDDSGVISGTPTGETQDTRYTFIGANPMGLTSATIDITVLAAPPTSVLYIADVLQCSLDNHCSIDAPLVIGGTADSWSAVPPLPEGLSLLGDGSISGNAGVLGDSNHTVTASNTGGSVETAIRIITLHEPPSGLSYEGHPFYWTIGEPVQIIPAISGGEITGWSIEPTLPDGIGLHQADGSLRGSPTSVHQLREHVITAENTGGSLSTTILIAVRDLAVTELHYEPYEFDLREGDAIEEVTPTWEGGSPDYWEIDPALPFGFSFNFTTGAISGSAILLQPWTYHRIWANNSGGTTSTLIQIRVTSLPPDAISWTGTEFAFKANESILIPATNDGPDIETWEVSPPLPSGLTLLPNGTIEGTPDERADWTQYTIWANNTGGAVGLNLWIAVHDLTADQDDLRRGMGNTNWGGWPSPILPIGEWAFPIGFTQEGYGSTIPVISASHVGRGKMLGYGHESWVDGAGPKETAFSLQAVEWVCGTNADVGLAYGAGYDDFEDELQGEGHTVHLSVTPDNLSGIDCLLDEFWNGHDDADNQNLIDFMLNGGGLVMGGHAWYWSYSNSDVSHNYPGNKIAKTTGLFVSHAWGYNTIDFRVVPHELTRPQAAIDAIRADRMDNQTLSADDAAIADATLSTCTGVVALDFHGFWSPLREVVNTTGWTVIQYGTLWQNAGHNLGEDPVADTLLRVEASLTQNLPANELPAHPSHVEFPGEVPSNATRIARTFSIDGNQSGLPGNFGYSGARSHLRMTTGLYAAPGEVVTVTLPSEIVNSGTYVLVGAHSDSLWGKTQLHRHPQIARWWYIDSATMEVGNAFGGPIYIGIQAGSTLGDFDVTVSNAVKAPRYIHGETDIFQWQQQFRHDPAPWAEIGSSQFILTVPSHEIRDLDNPQDLMDWWDQALGMEHEIYGYLPWPRVERAVFDAQISAGWMHSGYPFMAHDLSVAGVVNVSYMSENGDWGMFHELGHNHQWMPSTLPGTTETGCNFASVYLMEQLVNPPNLRPANPQRAYFEDGSNISNWSTWVALDTFLVVKEEWGWGPITEALSVYYTLPAAEVPSGGTEEFNAWVMHLSNATGYNLAPYHSAWGFPLTQATYDALDHLPVWVDDPLRGDFFVYDAILRNLTSTNLNSSAAQVIWDVYDNGTNTTLTVYYGQTDMGNNSQLWPYSVSPGTPEVGPGSANITFTGDGTHYVRIMASNEEAEVWFGPISVTPN</sequence>
<dbReference type="PANTHER" id="PTHR15730">
    <property type="entry name" value="EXPERIMENTAL AUTOIMMUNE PROSTATITIS ANTIGEN 2-RELATED"/>
    <property type="match status" value="1"/>
</dbReference>
<dbReference type="SMART" id="SM01276">
    <property type="entry name" value="M60-like"/>
    <property type="match status" value="1"/>
</dbReference>
<dbReference type="Gene3D" id="3.40.390.80">
    <property type="entry name" value="Peptidase M60, enhancin-like domain 2"/>
    <property type="match status" value="1"/>
</dbReference>
<proteinExistence type="predicted"/>
<dbReference type="InterPro" id="IPR035423">
    <property type="entry name" value="M60-like_N"/>
</dbReference>
<dbReference type="Gene3D" id="2.60.40.10">
    <property type="entry name" value="Immunoglobulins"/>
    <property type="match status" value="4"/>
</dbReference>
<dbReference type="InterPro" id="IPR051244">
    <property type="entry name" value="TCAF"/>
</dbReference>
<evidence type="ECO:0000313" key="2">
    <source>
        <dbReference type="EMBL" id="AIF24587.1"/>
    </source>
</evidence>
<dbReference type="Pfam" id="PF13402">
    <property type="entry name" value="Peptidase_M60"/>
    <property type="match status" value="1"/>
</dbReference>
<dbReference type="InterPro" id="IPR031161">
    <property type="entry name" value="Peptidase_M60_dom"/>
</dbReference>
<dbReference type="Pfam" id="PF05345">
    <property type="entry name" value="He_PIG"/>
    <property type="match status" value="1"/>
</dbReference>
<evidence type="ECO:0000259" key="1">
    <source>
        <dbReference type="PROSITE" id="PS51723"/>
    </source>
</evidence>
<name>A0A075ICP0_9EURY</name>
<dbReference type="PROSITE" id="PS51723">
    <property type="entry name" value="PEPTIDASE_M60"/>
    <property type="match status" value="1"/>
</dbReference>
<dbReference type="PANTHER" id="PTHR15730:SF5">
    <property type="entry name" value="SI:CH211-210B2.2-RELATED"/>
    <property type="match status" value="1"/>
</dbReference>
<organism evidence="2">
    <name type="scientific">uncultured marine group II/III euryarchaeote SAT1000_34_C08</name>
    <dbReference type="NCBI Taxonomy" id="1456576"/>
    <lineage>
        <taxon>Archaea</taxon>
        <taxon>Methanobacteriati</taxon>
        <taxon>Methanobacteriota</taxon>
        <taxon>environmental samples</taxon>
    </lineage>
</organism>
<protein>
    <recommendedName>
        <fullName evidence="1">Peptidase M60 domain-containing protein</fullName>
    </recommendedName>
</protein>
<dbReference type="InterPro" id="IPR013783">
    <property type="entry name" value="Ig-like_fold"/>
</dbReference>
<dbReference type="PROSITE" id="PS51257">
    <property type="entry name" value="PROKAR_LIPOPROTEIN"/>
    <property type="match status" value="1"/>
</dbReference>
<reference evidence="2" key="1">
    <citation type="journal article" date="2014" name="Genome Biol. Evol.">
        <title>Pangenome evidence for extensive interdomain horizontal transfer affecting lineage core and shell genes in uncultured planktonic thaumarchaeota and euryarchaeota.</title>
        <authorList>
            <person name="Deschamps P."/>
            <person name="Zivanovic Y."/>
            <person name="Moreira D."/>
            <person name="Rodriguez-Valera F."/>
            <person name="Lopez-Garcia P."/>
        </authorList>
    </citation>
    <scope>NUCLEOTIDE SEQUENCE</scope>
</reference>
<dbReference type="Pfam" id="PF17291">
    <property type="entry name" value="M60-like_N"/>
    <property type="match status" value="1"/>
</dbReference>
<dbReference type="InterPro" id="IPR042279">
    <property type="entry name" value="Pep_M60_3"/>
</dbReference>
<dbReference type="Gene3D" id="1.10.390.30">
    <property type="entry name" value="Peptidase M60, enhancin-like domain 3"/>
    <property type="match status" value="1"/>
</dbReference>
<dbReference type="EMBL" id="KF901265">
    <property type="protein sequence ID" value="AIF24587.1"/>
    <property type="molecule type" value="Genomic_DNA"/>
</dbReference>
<accession>A0A075ICP0</accession>